<proteinExistence type="inferred from homology"/>
<evidence type="ECO:0000313" key="6">
    <source>
        <dbReference type="EMBL" id="SAL18689.1"/>
    </source>
</evidence>
<name>A0A158FH77_CABSO</name>
<dbReference type="PRINTS" id="PR00039">
    <property type="entry name" value="HTHLYSR"/>
</dbReference>
<keyword evidence="4" id="KW-0804">Transcription</keyword>
<dbReference type="EMBL" id="FCOC02000002">
    <property type="protein sequence ID" value="SAL18689.1"/>
    <property type="molecule type" value="Genomic_DNA"/>
</dbReference>
<organism evidence="6 7">
    <name type="scientific">Caballeronia sordidicola</name>
    <name type="common">Burkholderia sordidicola</name>
    <dbReference type="NCBI Taxonomy" id="196367"/>
    <lineage>
        <taxon>Bacteria</taxon>
        <taxon>Pseudomonadati</taxon>
        <taxon>Pseudomonadota</taxon>
        <taxon>Betaproteobacteria</taxon>
        <taxon>Burkholderiales</taxon>
        <taxon>Burkholderiaceae</taxon>
        <taxon>Caballeronia</taxon>
    </lineage>
</organism>
<feature type="domain" description="HTH lysR-type" evidence="5">
    <location>
        <begin position="5"/>
        <end position="62"/>
    </location>
</feature>
<dbReference type="Pfam" id="PF03466">
    <property type="entry name" value="LysR_substrate"/>
    <property type="match status" value="1"/>
</dbReference>
<evidence type="ECO:0000256" key="1">
    <source>
        <dbReference type="ARBA" id="ARBA00009437"/>
    </source>
</evidence>
<dbReference type="GO" id="GO:0043565">
    <property type="term" value="F:sequence-specific DNA binding"/>
    <property type="evidence" value="ECO:0007669"/>
    <property type="project" value="TreeGrafter"/>
</dbReference>
<dbReference type="SUPFAM" id="SSF46785">
    <property type="entry name" value="Winged helix' DNA-binding domain"/>
    <property type="match status" value="1"/>
</dbReference>
<dbReference type="RefSeq" id="WP_060817803.1">
    <property type="nucleotide sequence ID" value="NZ_FCOC02000002.1"/>
</dbReference>
<gene>
    <name evidence="6" type="ORF">AWB64_01281</name>
</gene>
<dbReference type="Proteomes" id="UP000054893">
    <property type="component" value="Unassembled WGS sequence"/>
</dbReference>
<dbReference type="PANTHER" id="PTHR30427:SF1">
    <property type="entry name" value="TRANSCRIPTIONAL ACTIVATOR PROTEIN LYSR"/>
    <property type="match status" value="1"/>
</dbReference>
<evidence type="ECO:0000256" key="3">
    <source>
        <dbReference type="ARBA" id="ARBA00023125"/>
    </source>
</evidence>
<evidence type="ECO:0000313" key="7">
    <source>
        <dbReference type="Proteomes" id="UP000054893"/>
    </source>
</evidence>
<dbReference type="InterPro" id="IPR005119">
    <property type="entry name" value="LysR_subst-bd"/>
</dbReference>
<dbReference type="InterPro" id="IPR000847">
    <property type="entry name" value="LysR_HTH_N"/>
</dbReference>
<accession>A0A158FH77</accession>
<keyword evidence="2" id="KW-0805">Transcription regulation</keyword>
<dbReference type="InterPro" id="IPR036390">
    <property type="entry name" value="WH_DNA-bd_sf"/>
</dbReference>
<evidence type="ECO:0000256" key="2">
    <source>
        <dbReference type="ARBA" id="ARBA00023015"/>
    </source>
</evidence>
<dbReference type="SUPFAM" id="SSF53850">
    <property type="entry name" value="Periplasmic binding protein-like II"/>
    <property type="match status" value="1"/>
</dbReference>
<evidence type="ECO:0000256" key="4">
    <source>
        <dbReference type="ARBA" id="ARBA00023163"/>
    </source>
</evidence>
<dbReference type="GO" id="GO:0003700">
    <property type="term" value="F:DNA-binding transcription factor activity"/>
    <property type="evidence" value="ECO:0007669"/>
    <property type="project" value="InterPro"/>
</dbReference>
<comment type="similarity">
    <text evidence="1">Belongs to the LysR transcriptional regulatory family.</text>
</comment>
<sequence length="300" mass="32378">MRNAPNLRHIEAFRAVMLTGTVVGAASLMNVTQPAVSRTIALLELQLGFKLFERRGRRLYPTAEAQTLYREVERLYIGAERIGQAAQDIRFQRAGAVRVATLPALSLTVVPRALSMLLRSRPSVTATVQSLPSRQIAELVSTGQYDVGIVELPVSRASVIVEPLPSGSSVVVMPRGHRLASQKSVSFEDLHEERMVLLSQHSYVRYQIDEALSKANAFPNVIAETPSSLIAAALVAQGLGISIVSGWTAEIFAHGNIVTRPLNGELASRFAVIFPESVAVSSLARALATEVANALSHHDG</sequence>
<dbReference type="Pfam" id="PF00126">
    <property type="entry name" value="HTH_1"/>
    <property type="match status" value="1"/>
</dbReference>
<dbReference type="InterPro" id="IPR036388">
    <property type="entry name" value="WH-like_DNA-bd_sf"/>
</dbReference>
<keyword evidence="3" id="KW-0238">DNA-binding</keyword>
<protein>
    <submittedName>
        <fullName evidence="6">LysR family transcriptional regulator</fullName>
    </submittedName>
</protein>
<dbReference type="PROSITE" id="PS50931">
    <property type="entry name" value="HTH_LYSR"/>
    <property type="match status" value="1"/>
</dbReference>
<dbReference type="Gene3D" id="3.40.190.290">
    <property type="match status" value="1"/>
</dbReference>
<dbReference type="OrthoDB" id="8849678at2"/>
<dbReference type="AlphaFoldDB" id="A0A158FH77"/>
<dbReference type="PANTHER" id="PTHR30427">
    <property type="entry name" value="TRANSCRIPTIONAL ACTIVATOR PROTEIN LYSR"/>
    <property type="match status" value="1"/>
</dbReference>
<evidence type="ECO:0000259" key="5">
    <source>
        <dbReference type="PROSITE" id="PS50931"/>
    </source>
</evidence>
<dbReference type="GO" id="GO:0010628">
    <property type="term" value="P:positive regulation of gene expression"/>
    <property type="evidence" value="ECO:0007669"/>
    <property type="project" value="TreeGrafter"/>
</dbReference>
<dbReference type="Gene3D" id="1.10.10.10">
    <property type="entry name" value="Winged helix-like DNA-binding domain superfamily/Winged helix DNA-binding domain"/>
    <property type="match status" value="1"/>
</dbReference>
<reference evidence="6 7" key="1">
    <citation type="submission" date="2016-01" db="EMBL/GenBank/DDBJ databases">
        <authorList>
            <person name="Oliw E.H."/>
        </authorList>
    </citation>
    <scope>NUCLEOTIDE SEQUENCE [LARGE SCALE GENOMIC DNA]</scope>
    <source>
        <strain evidence="6">LMG 22029</strain>
    </source>
</reference>